<reference evidence="1" key="1">
    <citation type="submission" date="2016-05" db="EMBL/GenBank/DDBJ databases">
        <authorList>
            <person name="Lavstsen T."/>
            <person name="Jespersen J.S."/>
        </authorList>
    </citation>
    <scope>NUCLEOTIDE SEQUENCE</scope>
    <source>
        <tissue evidence="1">Brain</tissue>
    </source>
</reference>
<reference evidence="1" key="2">
    <citation type="submission" date="2016-06" db="EMBL/GenBank/DDBJ databases">
        <title>The genome of a short-lived fish provides insights into sex chromosome evolution and the genetic control of aging.</title>
        <authorList>
            <person name="Reichwald K."/>
            <person name="Felder M."/>
            <person name="Petzold A."/>
            <person name="Koch P."/>
            <person name="Groth M."/>
            <person name="Platzer M."/>
        </authorList>
    </citation>
    <scope>NUCLEOTIDE SEQUENCE</scope>
    <source>
        <tissue evidence="1">Brain</tissue>
    </source>
</reference>
<evidence type="ECO:0000313" key="1">
    <source>
        <dbReference type="EMBL" id="SBR35392.1"/>
    </source>
</evidence>
<feature type="non-terminal residue" evidence="1">
    <location>
        <position position="1"/>
    </location>
</feature>
<dbReference type="AlphaFoldDB" id="A0A1A8KSM6"/>
<gene>
    <name evidence="1" type="primary">Nfu_g_1_006474</name>
</gene>
<proteinExistence type="predicted"/>
<name>A0A1A8KSM6_NOTKU</name>
<protein>
    <submittedName>
        <fullName evidence="1">Uncharacterized protein</fullName>
    </submittedName>
</protein>
<organism evidence="1">
    <name type="scientific">Nothobranchius kuhntae</name>
    <name type="common">Beira killifish</name>
    <dbReference type="NCBI Taxonomy" id="321403"/>
    <lineage>
        <taxon>Eukaryota</taxon>
        <taxon>Metazoa</taxon>
        <taxon>Chordata</taxon>
        <taxon>Craniata</taxon>
        <taxon>Vertebrata</taxon>
        <taxon>Euteleostomi</taxon>
        <taxon>Actinopterygii</taxon>
        <taxon>Neopterygii</taxon>
        <taxon>Teleostei</taxon>
        <taxon>Neoteleostei</taxon>
        <taxon>Acanthomorphata</taxon>
        <taxon>Ovalentaria</taxon>
        <taxon>Atherinomorphae</taxon>
        <taxon>Cyprinodontiformes</taxon>
        <taxon>Nothobranchiidae</taxon>
        <taxon>Nothobranchius</taxon>
    </lineage>
</organism>
<dbReference type="EMBL" id="HAEE01015342">
    <property type="protein sequence ID" value="SBR35392.1"/>
    <property type="molecule type" value="Transcribed_RNA"/>
</dbReference>
<accession>A0A1A8KSM6</accession>
<feature type="non-terminal residue" evidence="1">
    <location>
        <position position="116"/>
    </location>
</feature>
<sequence length="116" mass="12775">LLQLGFGTFLDFCDFSGLRLWISVTPQDYSPVPHKISGRSSHHSPFLPAGPLSCSPLGPSPGHPTWIHPGTQPTLPHSYAPLLPNAALPFSISTGLFQFTFSSRFKIKILFYHKIC</sequence>